<evidence type="ECO:0000256" key="1">
    <source>
        <dbReference type="SAM" id="MobiDB-lite"/>
    </source>
</evidence>
<feature type="region of interest" description="Disordered" evidence="1">
    <location>
        <begin position="1"/>
        <end position="21"/>
    </location>
</feature>
<comment type="caution">
    <text evidence="2">The sequence shown here is derived from an EMBL/GenBank/DDBJ whole genome shotgun (WGS) entry which is preliminary data.</text>
</comment>
<dbReference type="AlphaFoldDB" id="A0AAD9LWR8"/>
<organism evidence="2 3">
    <name type="scientific">Colletotrichum zoysiae</name>
    <dbReference type="NCBI Taxonomy" id="1216348"/>
    <lineage>
        <taxon>Eukaryota</taxon>
        <taxon>Fungi</taxon>
        <taxon>Dikarya</taxon>
        <taxon>Ascomycota</taxon>
        <taxon>Pezizomycotina</taxon>
        <taxon>Sordariomycetes</taxon>
        <taxon>Hypocreomycetidae</taxon>
        <taxon>Glomerellales</taxon>
        <taxon>Glomerellaceae</taxon>
        <taxon>Colletotrichum</taxon>
        <taxon>Colletotrichum graminicola species complex</taxon>
    </lineage>
</organism>
<protein>
    <submittedName>
        <fullName evidence="2">Uncharacterized protein</fullName>
    </submittedName>
</protein>
<keyword evidence="3" id="KW-1185">Reference proteome</keyword>
<gene>
    <name evidence="2" type="ORF">LX32DRAFT_269490</name>
</gene>
<feature type="compositionally biased region" description="Low complexity" evidence="1">
    <location>
        <begin position="103"/>
        <end position="142"/>
    </location>
</feature>
<reference evidence="2" key="1">
    <citation type="submission" date="2021-06" db="EMBL/GenBank/DDBJ databases">
        <title>Comparative genomics, transcriptomics and evolutionary studies reveal genomic signatures of adaptation to plant cell wall in hemibiotrophic fungi.</title>
        <authorList>
            <consortium name="DOE Joint Genome Institute"/>
            <person name="Baroncelli R."/>
            <person name="Diaz J.F."/>
            <person name="Benocci T."/>
            <person name="Peng M."/>
            <person name="Battaglia E."/>
            <person name="Haridas S."/>
            <person name="Andreopoulos W."/>
            <person name="Labutti K."/>
            <person name="Pangilinan J."/>
            <person name="Floch G.L."/>
            <person name="Makela M.R."/>
            <person name="Henrissat B."/>
            <person name="Grigoriev I.V."/>
            <person name="Crouch J.A."/>
            <person name="De Vries R.P."/>
            <person name="Sukno S.A."/>
            <person name="Thon M.R."/>
        </authorList>
    </citation>
    <scope>NUCLEOTIDE SEQUENCE</scope>
    <source>
        <strain evidence="2">MAFF235873</strain>
    </source>
</reference>
<name>A0AAD9LWR8_9PEZI</name>
<dbReference type="Proteomes" id="UP001232148">
    <property type="component" value="Unassembled WGS sequence"/>
</dbReference>
<feature type="compositionally biased region" description="Polar residues" evidence="1">
    <location>
        <begin position="1"/>
        <end position="11"/>
    </location>
</feature>
<sequence>MALTSGTSATTPHPRANWWPPASTPCVTSTSAPSAAASRAAATLPTCTKTLMPRARSAGTMSPCGLVSGCGAKSQAAATRWRARMGSTLALKRVAVSWDVMKPTPSGRTPASSSSPSAAAAAGSESSARAWARAPSRSVSWAEESEKSKPAAMKPDDGGGICQSLPIEASAGSPPRVQGRGKRKGWRPYQGRRLCGLQLPWRRPRSRASAR</sequence>
<proteinExistence type="predicted"/>
<dbReference type="EMBL" id="MU843129">
    <property type="protein sequence ID" value="KAK2021180.1"/>
    <property type="molecule type" value="Genomic_DNA"/>
</dbReference>
<accession>A0AAD9LWR8</accession>
<evidence type="ECO:0000313" key="2">
    <source>
        <dbReference type="EMBL" id="KAK2021180.1"/>
    </source>
</evidence>
<feature type="region of interest" description="Disordered" evidence="1">
    <location>
        <begin position="102"/>
        <end position="190"/>
    </location>
</feature>
<evidence type="ECO:0000313" key="3">
    <source>
        <dbReference type="Proteomes" id="UP001232148"/>
    </source>
</evidence>
<feature type="compositionally biased region" description="Basic and acidic residues" evidence="1">
    <location>
        <begin position="144"/>
        <end position="157"/>
    </location>
</feature>